<accession>A0ABR2ZCR2</accession>
<evidence type="ECO:0000256" key="1">
    <source>
        <dbReference type="SAM" id="Phobius"/>
    </source>
</evidence>
<name>A0ABR2ZCR2_9AGAR</name>
<proteinExistence type="predicted"/>
<dbReference type="Proteomes" id="UP001437256">
    <property type="component" value="Unassembled WGS sequence"/>
</dbReference>
<sequence length="236" mass="25966">MTSSAASDDEPADKTLGIIVGSVMGGLAFIVLLILLLICFRRKGRKGHHEEFRRDMMVLEKLDSNGGSGTLRMEKSLGEFEKGNDHEFNPISSITPLHDDFGRELDDRSTIAGSVYSRLSADTRTLAPSGISGVSTAYTEGASDIPKVPPLMPIAGSPIPSLPHFQAPFRAKTDRQMQIERRIIELQGRFITASGSEQERGRTRAELKDKIERVQQLRESQWAYGGKGEVPDVLID</sequence>
<feature type="transmembrane region" description="Helical" evidence="1">
    <location>
        <begin position="16"/>
        <end position="40"/>
    </location>
</feature>
<evidence type="ECO:0000313" key="3">
    <source>
        <dbReference type="Proteomes" id="UP001437256"/>
    </source>
</evidence>
<comment type="caution">
    <text evidence="2">The sequence shown here is derived from an EMBL/GenBank/DDBJ whole genome shotgun (WGS) entry which is preliminary data.</text>
</comment>
<dbReference type="EMBL" id="JBBXMP010000256">
    <property type="protein sequence ID" value="KAL0059014.1"/>
    <property type="molecule type" value="Genomic_DNA"/>
</dbReference>
<keyword evidence="1" id="KW-0472">Membrane</keyword>
<evidence type="ECO:0000313" key="2">
    <source>
        <dbReference type="EMBL" id="KAL0059014.1"/>
    </source>
</evidence>
<protein>
    <submittedName>
        <fullName evidence="2">Uncharacterized protein</fullName>
    </submittedName>
</protein>
<reference evidence="2 3" key="1">
    <citation type="submission" date="2024-05" db="EMBL/GenBank/DDBJ databases">
        <title>A draft genome resource for the thread blight pathogen Marasmius tenuissimus strain MS-2.</title>
        <authorList>
            <person name="Yulfo-Soto G.E."/>
            <person name="Baruah I.K."/>
            <person name="Amoako-Attah I."/>
            <person name="Bukari Y."/>
            <person name="Meinhardt L.W."/>
            <person name="Bailey B.A."/>
            <person name="Cohen S.P."/>
        </authorList>
    </citation>
    <scope>NUCLEOTIDE SEQUENCE [LARGE SCALE GENOMIC DNA]</scope>
    <source>
        <strain evidence="2 3">MS-2</strain>
    </source>
</reference>
<organism evidence="2 3">
    <name type="scientific">Marasmius tenuissimus</name>
    <dbReference type="NCBI Taxonomy" id="585030"/>
    <lineage>
        <taxon>Eukaryota</taxon>
        <taxon>Fungi</taxon>
        <taxon>Dikarya</taxon>
        <taxon>Basidiomycota</taxon>
        <taxon>Agaricomycotina</taxon>
        <taxon>Agaricomycetes</taxon>
        <taxon>Agaricomycetidae</taxon>
        <taxon>Agaricales</taxon>
        <taxon>Marasmiineae</taxon>
        <taxon>Marasmiaceae</taxon>
        <taxon>Marasmius</taxon>
    </lineage>
</organism>
<keyword evidence="1" id="KW-0812">Transmembrane</keyword>
<keyword evidence="1" id="KW-1133">Transmembrane helix</keyword>
<keyword evidence="3" id="KW-1185">Reference proteome</keyword>
<gene>
    <name evidence="2" type="ORF">AAF712_014283</name>
</gene>